<evidence type="ECO:0000256" key="1">
    <source>
        <dbReference type="ARBA" id="ARBA00004202"/>
    </source>
</evidence>
<feature type="domain" description="Glycosyltransferase 2-like" evidence="8">
    <location>
        <begin position="12"/>
        <end position="136"/>
    </location>
</feature>
<name>A0ABT1PV78_9ACTN</name>
<dbReference type="InterPro" id="IPR001173">
    <property type="entry name" value="Glyco_trans_2-like"/>
</dbReference>
<evidence type="ECO:0000256" key="4">
    <source>
        <dbReference type="ARBA" id="ARBA00022679"/>
    </source>
</evidence>
<dbReference type="Proteomes" id="UP001057702">
    <property type="component" value="Unassembled WGS sequence"/>
</dbReference>
<dbReference type="Gene3D" id="3.90.550.10">
    <property type="entry name" value="Spore Coat Polysaccharide Biosynthesis Protein SpsA, Chain A"/>
    <property type="match status" value="1"/>
</dbReference>
<reference evidence="9" key="1">
    <citation type="submission" date="2022-06" db="EMBL/GenBank/DDBJ databases">
        <title>Draft genome sequence of Streptomyces sp. RB6PN25 isolated from peat swamp forest in Thailand.</title>
        <authorList>
            <person name="Duangmal K."/>
            <person name="Klaysubun C."/>
        </authorList>
    </citation>
    <scope>NUCLEOTIDE SEQUENCE</scope>
    <source>
        <strain evidence="9">RB6PN25</strain>
    </source>
</reference>
<evidence type="ECO:0000256" key="3">
    <source>
        <dbReference type="ARBA" id="ARBA00022475"/>
    </source>
</evidence>
<evidence type="ECO:0000256" key="6">
    <source>
        <dbReference type="ARBA" id="ARBA00023136"/>
    </source>
</evidence>
<dbReference type="Gene3D" id="3.40.50.11820">
    <property type="match status" value="1"/>
</dbReference>
<dbReference type="EMBL" id="JANFNG010000003">
    <property type="protein sequence ID" value="MCQ4080450.1"/>
    <property type="molecule type" value="Genomic_DNA"/>
</dbReference>
<dbReference type="SUPFAM" id="SSF53756">
    <property type="entry name" value="UDP-Glycosyltransferase/glycogen phosphorylase"/>
    <property type="match status" value="1"/>
</dbReference>
<dbReference type="CDD" id="cd00761">
    <property type="entry name" value="Glyco_tranf_GTA_type"/>
    <property type="match status" value="1"/>
</dbReference>
<dbReference type="InterPro" id="IPR029044">
    <property type="entry name" value="Nucleotide-diphossugar_trans"/>
</dbReference>
<keyword evidence="10" id="KW-1185">Reference proteome</keyword>
<dbReference type="InterPro" id="IPR043148">
    <property type="entry name" value="TagF_C"/>
</dbReference>
<dbReference type="Pfam" id="PF04464">
    <property type="entry name" value="Glyphos_transf"/>
    <property type="match status" value="1"/>
</dbReference>
<dbReference type="InterPro" id="IPR051612">
    <property type="entry name" value="Teichoic_Acid_Biosynth"/>
</dbReference>
<evidence type="ECO:0000259" key="8">
    <source>
        <dbReference type="Pfam" id="PF00535"/>
    </source>
</evidence>
<evidence type="ECO:0000256" key="2">
    <source>
        <dbReference type="ARBA" id="ARBA00010488"/>
    </source>
</evidence>
<accession>A0ABT1PV78</accession>
<dbReference type="RefSeq" id="WP_255919340.1">
    <property type="nucleotide sequence ID" value="NZ_JANFNG010000003.1"/>
</dbReference>
<evidence type="ECO:0000256" key="5">
    <source>
        <dbReference type="ARBA" id="ARBA00022944"/>
    </source>
</evidence>
<organism evidence="9 10">
    <name type="scientific">Streptomyces humicola</name>
    <dbReference type="NCBI Taxonomy" id="2953240"/>
    <lineage>
        <taxon>Bacteria</taxon>
        <taxon>Bacillati</taxon>
        <taxon>Actinomycetota</taxon>
        <taxon>Actinomycetes</taxon>
        <taxon>Kitasatosporales</taxon>
        <taxon>Streptomycetaceae</taxon>
        <taxon>Streptomyces</taxon>
    </lineage>
</organism>
<dbReference type="Pfam" id="PF00535">
    <property type="entry name" value="Glycos_transf_2"/>
    <property type="match status" value="1"/>
</dbReference>
<keyword evidence="4" id="KW-0808">Transferase</keyword>
<feature type="region of interest" description="Disordered" evidence="7">
    <location>
        <begin position="731"/>
        <end position="757"/>
    </location>
</feature>
<comment type="caution">
    <text evidence="9">The sequence shown here is derived from an EMBL/GenBank/DDBJ whole genome shotgun (WGS) entry which is preliminary data.</text>
</comment>
<evidence type="ECO:0000313" key="9">
    <source>
        <dbReference type="EMBL" id="MCQ4080450.1"/>
    </source>
</evidence>
<dbReference type="InterPro" id="IPR043149">
    <property type="entry name" value="TagF_N"/>
</dbReference>
<keyword evidence="3" id="KW-1003">Cell membrane</keyword>
<dbReference type="SUPFAM" id="SSF53448">
    <property type="entry name" value="Nucleotide-diphospho-sugar transferases"/>
    <property type="match status" value="1"/>
</dbReference>
<gene>
    <name evidence="9" type="ORF">NGB36_07510</name>
</gene>
<keyword evidence="6" id="KW-0472">Membrane</keyword>
<sequence>MTHSTAFSVSVSVIVTARDAQGHLRECLDSILRQEGQTGHFAPVLDVIGVDNASTDATAAIFDEYADRDERVKVIHLPHRLTAGEARDTGVQQANGGYLLFLDGRDILLPGAPAALARRVAEAGEPDVVLFDHVRAHWSNPAIPSGDAKHFQELGRDAFGLAAHPEVLQVTASLANRLVRTGFYRDHLDLFTNDDYEPALPGIGSLLVAERIAIHDAICVRVREPEATAPEGHLTLFPQYERLWELLERPSFTAEHRLLVFNSQIQRYLKVLTLPGLSERDQAEFFRAAAQHFRRFRPVGYTRPANLNGVRHSMLERGSFSGYRALQAANRRRRGLRTVAVKAKQVLGEKARDGAYRELMRLPLEEDLAVFSAYWDRGLACSPAAISVKLAELAPNIRQLWVVRRANVPLVPPGIDYIVPGTRRYWLAMARAKYFVNNVNFPDTILKRPGQIHVQTHHGTPLKRMGVDQIPFPATSRGENYEALLERCARWDFSVSANQHSTETWQRAYPVPFTSLDYGYPRNDVFYSASAEDVLRVRERLGIAPGRKAVLYCPTHRDYEAEWTPRLDLERLAARLGDDFVLLVRGHYFYDRGLSPLEDLHRRGVIIDVSTYDSVEELCLASDALITDYSSVMFDYANLDRPIVVFADDWETYSVTRGVYFDLTTTSPGAVARSQDEVEELFASGAWCDEAAAADRAAFRRKFCEFDDGNAAERVVRHVFLNERGLGEKGVPPIVPVDQRTPAPTPDKAAALGPLDG</sequence>
<evidence type="ECO:0000256" key="7">
    <source>
        <dbReference type="SAM" id="MobiDB-lite"/>
    </source>
</evidence>
<dbReference type="PANTHER" id="PTHR37316:SF3">
    <property type="entry name" value="TEICHOIC ACID GLYCEROL-PHOSPHATE TRANSFERASE"/>
    <property type="match status" value="1"/>
</dbReference>
<dbReference type="InterPro" id="IPR007554">
    <property type="entry name" value="Glycerophosphate_synth"/>
</dbReference>
<dbReference type="Gene3D" id="3.40.50.12580">
    <property type="match status" value="1"/>
</dbReference>
<keyword evidence="5" id="KW-0777">Teichoic acid biosynthesis</keyword>
<comment type="subcellular location">
    <subcellularLocation>
        <location evidence="1">Cell membrane</location>
        <topology evidence="1">Peripheral membrane protein</topology>
    </subcellularLocation>
</comment>
<protein>
    <submittedName>
        <fullName evidence="9">CDP-glycerol glycerophosphotransferase family protein</fullName>
    </submittedName>
</protein>
<evidence type="ECO:0000313" key="10">
    <source>
        <dbReference type="Proteomes" id="UP001057702"/>
    </source>
</evidence>
<comment type="similarity">
    <text evidence="2">Belongs to the CDP-glycerol glycerophosphotransferase family.</text>
</comment>
<proteinExistence type="inferred from homology"/>
<dbReference type="PANTHER" id="PTHR37316">
    <property type="entry name" value="TEICHOIC ACID GLYCEROL-PHOSPHATE PRIMASE"/>
    <property type="match status" value="1"/>
</dbReference>